<evidence type="ECO:0000256" key="1">
    <source>
        <dbReference type="ARBA" id="ARBA00000552"/>
    </source>
</evidence>
<evidence type="ECO:0000256" key="4">
    <source>
        <dbReference type="ARBA" id="ARBA00012547"/>
    </source>
</evidence>
<dbReference type="InterPro" id="IPR007045">
    <property type="entry name" value="KduI"/>
</dbReference>
<name>A0ABQ0JGF7_9VIBR</name>
<comment type="pathway">
    <text evidence="2">Glycan metabolism; pectin degradation; 2-dehydro-3-deoxy-D-gluconate from pectin: step 4/5.</text>
</comment>
<dbReference type="EC" id="5.3.1.17" evidence="4"/>
<evidence type="ECO:0000256" key="2">
    <source>
        <dbReference type="ARBA" id="ARBA00005148"/>
    </source>
</evidence>
<gene>
    <name evidence="7" type="ORF">JCM19239_4815</name>
</gene>
<sequence>MFGTDFFLQRRELGIINLGGEATITVDGNQFSLNNLDALYIGKGREDVTFSSADNCQPARLYCLSAPAHAAYKTRIIRRDEANQIHLGDADSANVRTINQYIHPDILETSQLSMGITHLAPGSVWNTMPAHTHERRMEATSISTLMTTKWFSTLWVSQQKRDTSSFVINSWCCHQVGRSTQDAALKTTALFGEC</sequence>
<dbReference type="Proteomes" id="UP000029223">
    <property type="component" value="Unassembled WGS sequence"/>
</dbReference>
<reference evidence="8" key="2">
    <citation type="submission" date="2014-09" db="EMBL/GenBank/DDBJ databases">
        <authorList>
            <consortium name="NBRP consortium"/>
            <person name="Sawabe T."/>
            <person name="Meirelles P."/>
            <person name="Nakanishi M."/>
            <person name="Sayaka M."/>
            <person name="Hattori M."/>
            <person name="Ohkuma M."/>
        </authorList>
    </citation>
    <scope>NUCLEOTIDE SEQUENCE [LARGE SCALE GENOMIC DNA]</scope>
    <source>
        <strain evidence="8">JCM 19239</strain>
    </source>
</reference>
<dbReference type="InterPro" id="IPR021120">
    <property type="entry name" value="KduI/IolB_isomerase"/>
</dbReference>
<dbReference type="InterPro" id="IPR014710">
    <property type="entry name" value="RmlC-like_jellyroll"/>
</dbReference>
<evidence type="ECO:0000256" key="3">
    <source>
        <dbReference type="ARBA" id="ARBA00008086"/>
    </source>
</evidence>
<evidence type="ECO:0000256" key="5">
    <source>
        <dbReference type="ARBA" id="ARBA00022833"/>
    </source>
</evidence>
<dbReference type="CDD" id="cd20294">
    <property type="entry name" value="cupin_KduI_N"/>
    <property type="match status" value="1"/>
</dbReference>
<evidence type="ECO:0000313" key="8">
    <source>
        <dbReference type="Proteomes" id="UP000029223"/>
    </source>
</evidence>
<accession>A0ABQ0JGF7</accession>
<dbReference type="Pfam" id="PF04962">
    <property type="entry name" value="KduI"/>
    <property type="match status" value="1"/>
</dbReference>
<dbReference type="InterPro" id="IPR011051">
    <property type="entry name" value="RmlC_Cupin_sf"/>
</dbReference>
<dbReference type="SUPFAM" id="SSF51182">
    <property type="entry name" value="RmlC-like cupins"/>
    <property type="match status" value="1"/>
</dbReference>
<keyword evidence="8" id="KW-1185">Reference proteome</keyword>
<dbReference type="Gene3D" id="2.60.120.10">
    <property type="entry name" value="Jelly Rolls"/>
    <property type="match status" value="1"/>
</dbReference>
<keyword evidence="5" id="KW-0862">Zinc</keyword>
<proteinExistence type="inferred from homology"/>
<evidence type="ECO:0000256" key="6">
    <source>
        <dbReference type="ARBA" id="ARBA00023235"/>
    </source>
</evidence>
<comment type="catalytic activity">
    <reaction evidence="1">
        <text>5-dehydro-4-deoxy-D-glucuronate = 3-deoxy-D-glycero-2,5-hexodiulosonate</text>
        <dbReference type="Rhea" id="RHEA:23896"/>
        <dbReference type="ChEBI" id="CHEBI:17117"/>
        <dbReference type="ChEBI" id="CHEBI:29071"/>
        <dbReference type="EC" id="5.3.1.17"/>
    </reaction>
</comment>
<organism evidence="7 8">
    <name type="scientific">Vibrio variabilis</name>
    <dbReference type="NCBI Taxonomy" id="990271"/>
    <lineage>
        <taxon>Bacteria</taxon>
        <taxon>Pseudomonadati</taxon>
        <taxon>Pseudomonadota</taxon>
        <taxon>Gammaproteobacteria</taxon>
        <taxon>Vibrionales</taxon>
        <taxon>Vibrionaceae</taxon>
        <taxon>Vibrio</taxon>
    </lineage>
</organism>
<reference evidence="8" key="1">
    <citation type="submission" date="2014-09" db="EMBL/GenBank/DDBJ databases">
        <title>Vibrio variabilis JCM 19239. (C206) whole genome shotgun sequence.</title>
        <authorList>
            <person name="Sawabe T."/>
            <person name="Meirelles P."/>
            <person name="Nakanishi M."/>
            <person name="Sayaka M."/>
            <person name="Hattori M."/>
            <person name="Ohkuma M."/>
        </authorList>
    </citation>
    <scope>NUCLEOTIDE SEQUENCE [LARGE SCALE GENOMIC DNA]</scope>
    <source>
        <strain evidence="8">JCM 19239</strain>
    </source>
</reference>
<dbReference type="PANTHER" id="PTHR38461:SF1">
    <property type="entry name" value="4-DEOXY-L-THREO-5-HEXOSULOSE-URONATE KETOL-ISOMERASE"/>
    <property type="match status" value="1"/>
</dbReference>
<dbReference type="PANTHER" id="PTHR38461">
    <property type="entry name" value="4-DEOXY-L-THREO-5-HEXOSULOSE-URONATE KETOL-ISOMERASE"/>
    <property type="match status" value="1"/>
</dbReference>
<dbReference type="GO" id="GO:0008697">
    <property type="term" value="F:4-deoxy-L-threo-5-hexosulose-uronate ketol-isomerase activity"/>
    <property type="evidence" value="ECO:0007669"/>
    <property type="project" value="UniProtKB-EC"/>
</dbReference>
<protein>
    <recommendedName>
        <fullName evidence="4">5-dehydro-4-deoxy-D-glucuronate isomerase</fullName>
        <ecNumber evidence="4">5.3.1.17</ecNumber>
    </recommendedName>
</protein>
<dbReference type="EMBL" id="BBMS01000034">
    <property type="protein sequence ID" value="GAL27850.1"/>
    <property type="molecule type" value="Genomic_DNA"/>
</dbReference>
<evidence type="ECO:0000313" key="7">
    <source>
        <dbReference type="EMBL" id="GAL27850.1"/>
    </source>
</evidence>
<comment type="similarity">
    <text evidence="3">Belongs to the KduI family.</text>
</comment>
<keyword evidence="6 7" id="KW-0413">Isomerase</keyword>
<comment type="caution">
    <text evidence="7">The sequence shown here is derived from an EMBL/GenBank/DDBJ whole genome shotgun (WGS) entry which is preliminary data.</text>
</comment>